<protein>
    <submittedName>
        <fullName evidence="2">Uncharacterized protein</fullName>
    </submittedName>
</protein>
<feature type="region of interest" description="Disordered" evidence="1">
    <location>
        <begin position="184"/>
        <end position="235"/>
    </location>
</feature>
<feature type="compositionally biased region" description="Low complexity" evidence="1">
    <location>
        <begin position="95"/>
        <end position="107"/>
    </location>
</feature>
<dbReference type="Proteomes" id="UP000075714">
    <property type="component" value="Unassembled WGS sequence"/>
</dbReference>
<feature type="compositionally biased region" description="Acidic residues" evidence="1">
    <location>
        <begin position="12"/>
        <end position="35"/>
    </location>
</feature>
<dbReference type="EMBL" id="LSYV01000019">
    <property type="protein sequence ID" value="KXZ49967.1"/>
    <property type="molecule type" value="Genomic_DNA"/>
</dbReference>
<name>A0A150GJI2_GONPE</name>
<proteinExistence type="predicted"/>
<reference evidence="3" key="1">
    <citation type="journal article" date="2016" name="Nat. Commun.">
        <title>The Gonium pectorale genome demonstrates co-option of cell cycle regulation during the evolution of multicellularity.</title>
        <authorList>
            <person name="Hanschen E.R."/>
            <person name="Marriage T.N."/>
            <person name="Ferris P.J."/>
            <person name="Hamaji T."/>
            <person name="Toyoda A."/>
            <person name="Fujiyama A."/>
            <person name="Neme R."/>
            <person name="Noguchi H."/>
            <person name="Minakuchi Y."/>
            <person name="Suzuki M."/>
            <person name="Kawai-Toyooka H."/>
            <person name="Smith D.R."/>
            <person name="Sparks H."/>
            <person name="Anderson J."/>
            <person name="Bakaric R."/>
            <person name="Luria V."/>
            <person name="Karger A."/>
            <person name="Kirschner M.W."/>
            <person name="Durand P.M."/>
            <person name="Michod R.E."/>
            <person name="Nozaki H."/>
            <person name="Olson B.J."/>
        </authorList>
    </citation>
    <scope>NUCLEOTIDE SEQUENCE [LARGE SCALE GENOMIC DNA]</scope>
    <source>
        <strain evidence="3">NIES-2863</strain>
    </source>
</reference>
<feature type="region of interest" description="Disordered" evidence="1">
    <location>
        <begin position="95"/>
        <end position="115"/>
    </location>
</feature>
<organism evidence="2 3">
    <name type="scientific">Gonium pectorale</name>
    <name type="common">Green alga</name>
    <dbReference type="NCBI Taxonomy" id="33097"/>
    <lineage>
        <taxon>Eukaryota</taxon>
        <taxon>Viridiplantae</taxon>
        <taxon>Chlorophyta</taxon>
        <taxon>core chlorophytes</taxon>
        <taxon>Chlorophyceae</taxon>
        <taxon>CS clade</taxon>
        <taxon>Chlamydomonadales</taxon>
        <taxon>Volvocaceae</taxon>
        <taxon>Gonium</taxon>
    </lineage>
</organism>
<sequence length="657" mass="66074">MDACAKAKAEAEAEAEGEEVEGCDMSSEMEGEGPADAEDELLLRAAGGGGQAAGAAAQGCVGVFPDVSAALSAGWLAFVVRMIRRGVDWLRADAASGSDADCSNEGAARAEAHAEAEAPPGLPVVPLAMHVPGPEWSLAWCALLAAAPREQEALALLDTAAELIELTAAGLAVGSATATLSAPVPLPGGGGGGESETAPGRGSGRGRAGGEGGGGKIASCTPLASPPRQPQRALRAQSVARFGLQAGCNLLSALSPEVDAWVSQSRAETRRPGAVHVSGGGSSLCSSEEAGGPQDGAGGPAAAKDAAAVANTAAAAAPSRELQHQEQQRQQLERLRAYTAIRVLPALSRCVRATAGHLRPSSEASIPLPDAHRKADHDHLEGAYTRVALVLAMGRVLECVPHMVQHAVPVIGGGARTRAEEGQATATPWPEAARATAGDGVACTGDGVACPPAAPSLLQQVDPMQLLSLLLRQAHDHWGGDGVAGARRRRGGGGGDGGWRAQREYAMVSDVLKDALALACQALACLWIRAPDELRRAWGAACCEGAGGGVGGCGGRDSTPAAAPEPRLSAAAAAAAAAATSSQPPPAPAAGPEWRTLAWLLGPGGRLPRPRLLAALRRALLEEGWVLAAEGGGGREARAVLEEVGLPGWNGLAVTGS</sequence>
<feature type="compositionally biased region" description="Basic and acidic residues" evidence="1">
    <location>
        <begin position="1"/>
        <end position="11"/>
    </location>
</feature>
<feature type="region of interest" description="Disordered" evidence="1">
    <location>
        <begin position="1"/>
        <end position="35"/>
    </location>
</feature>
<feature type="region of interest" description="Disordered" evidence="1">
    <location>
        <begin position="265"/>
        <end position="328"/>
    </location>
</feature>
<feature type="compositionally biased region" description="Low complexity" evidence="1">
    <location>
        <begin position="300"/>
        <end position="320"/>
    </location>
</feature>
<feature type="compositionally biased region" description="Gly residues" evidence="1">
    <location>
        <begin position="201"/>
        <end position="216"/>
    </location>
</feature>
<gene>
    <name evidence="2" type="ORF">GPECTOR_18g124</name>
</gene>
<evidence type="ECO:0000256" key="1">
    <source>
        <dbReference type="SAM" id="MobiDB-lite"/>
    </source>
</evidence>
<keyword evidence="3" id="KW-1185">Reference proteome</keyword>
<evidence type="ECO:0000313" key="3">
    <source>
        <dbReference type="Proteomes" id="UP000075714"/>
    </source>
</evidence>
<evidence type="ECO:0000313" key="2">
    <source>
        <dbReference type="EMBL" id="KXZ49967.1"/>
    </source>
</evidence>
<dbReference type="AlphaFoldDB" id="A0A150GJI2"/>
<comment type="caution">
    <text evidence="2">The sequence shown here is derived from an EMBL/GenBank/DDBJ whole genome shotgun (WGS) entry which is preliminary data.</text>
</comment>
<accession>A0A150GJI2</accession>
<feature type="compositionally biased region" description="Low complexity" evidence="1">
    <location>
        <begin position="283"/>
        <end position="292"/>
    </location>
</feature>